<dbReference type="Proteomes" id="UP000426246">
    <property type="component" value="Chromosome"/>
</dbReference>
<keyword evidence="1" id="KW-0732">Signal</keyword>
<dbReference type="EMBL" id="CP034235">
    <property type="protein sequence ID" value="QGQ95627.1"/>
    <property type="molecule type" value="Genomic_DNA"/>
</dbReference>
<dbReference type="RefSeq" id="WP_155700664.1">
    <property type="nucleotide sequence ID" value="NZ_CP034235.1"/>
</dbReference>
<proteinExistence type="predicted"/>
<dbReference type="InterPro" id="IPR036582">
    <property type="entry name" value="Mao_N_sf"/>
</dbReference>
<evidence type="ECO:0000256" key="1">
    <source>
        <dbReference type="SAM" id="SignalP"/>
    </source>
</evidence>
<organism evidence="3 4">
    <name type="scientific">Paenibacillus psychroresistens</name>
    <dbReference type="NCBI Taxonomy" id="1778678"/>
    <lineage>
        <taxon>Bacteria</taxon>
        <taxon>Bacillati</taxon>
        <taxon>Bacillota</taxon>
        <taxon>Bacilli</taxon>
        <taxon>Bacillales</taxon>
        <taxon>Paenibacillaceae</taxon>
        <taxon>Paenibacillus</taxon>
    </lineage>
</organism>
<dbReference type="KEGG" id="ppsc:EHS13_12405"/>
<feature type="domain" description="Copper amine oxidase-like N-terminal" evidence="2">
    <location>
        <begin position="37"/>
        <end position="143"/>
    </location>
</feature>
<sequence length="392" mass="43100">MKKRLLIALTVVMALSFSSTQVFAKVEAAVQPTKVFVDGDPIAFTVDPLNEKGTTLVQFKPVFEKLGLTIVWDQAAQTVTGTTYNLAVQLTIGSKTVLVNGEKKQLAVAPKIVNSVTMIPLRFVGEASGRDVSWDGRTKTVFIASTNDQILHVIAQNLSYAQSEDVEGYVSTLDPATPGIEQMALQLAQINAAYDLNYVLDNVEILSVKQDKAAVKLTQTTTKVSGPEFGNNKTDTNTSLNKVNGEWKLATTKILKIDYLNQDLLKESKITLSEDDQKQVIAVLEKNRLSGEKEDLEALKSTFDAAYPDLDARMGQLTQLFAAYDFKTAVSDYKFIGNTVDEVKVYSIGTLTKVKGPEFADYKGESIDTLKKNKAGEWKIIKSDTISVEYIQ</sequence>
<dbReference type="SUPFAM" id="SSF55383">
    <property type="entry name" value="Copper amine oxidase, domain N"/>
    <property type="match status" value="1"/>
</dbReference>
<evidence type="ECO:0000313" key="3">
    <source>
        <dbReference type="EMBL" id="QGQ95627.1"/>
    </source>
</evidence>
<accession>A0A6B8RIB3</accession>
<dbReference type="Pfam" id="PF07833">
    <property type="entry name" value="Cu_amine_oxidN1"/>
    <property type="match status" value="1"/>
</dbReference>
<dbReference type="AlphaFoldDB" id="A0A6B8RIB3"/>
<feature type="chain" id="PRO_5025329931" description="Copper amine oxidase-like N-terminal domain-containing protein" evidence="1">
    <location>
        <begin position="25"/>
        <end position="392"/>
    </location>
</feature>
<evidence type="ECO:0000259" key="2">
    <source>
        <dbReference type="Pfam" id="PF07833"/>
    </source>
</evidence>
<protein>
    <recommendedName>
        <fullName evidence="2">Copper amine oxidase-like N-terminal domain-containing protein</fullName>
    </recommendedName>
</protein>
<dbReference type="OrthoDB" id="1954422at2"/>
<name>A0A6B8RIB3_9BACL</name>
<gene>
    <name evidence="3" type="ORF">EHS13_12405</name>
</gene>
<feature type="signal peptide" evidence="1">
    <location>
        <begin position="1"/>
        <end position="24"/>
    </location>
</feature>
<evidence type="ECO:0000313" key="4">
    <source>
        <dbReference type="Proteomes" id="UP000426246"/>
    </source>
</evidence>
<keyword evidence="4" id="KW-1185">Reference proteome</keyword>
<dbReference type="Gene3D" id="3.30.457.10">
    <property type="entry name" value="Copper amine oxidase-like, N-terminal domain"/>
    <property type="match status" value="1"/>
</dbReference>
<reference evidence="4" key="1">
    <citation type="submission" date="2018-11" db="EMBL/GenBank/DDBJ databases">
        <title>Complete genome sequence of Paenibacillus sp. ML311-T8.</title>
        <authorList>
            <person name="Nam Y.-D."/>
            <person name="Kang J."/>
            <person name="Chung W.-H."/>
            <person name="Park Y.S."/>
        </authorList>
    </citation>
    <scope>NUCLEOTIDE SEQUENCE [LARGE SCALE GENOMIC DNA]</scope>
    <source>
        <strain evidence="4">ML311-T8</strain>
    </source>
</reference>
<dbReference type="InterPro" id="IPR012854">
    <property type="entry name" value="Cu_amine_oxidase-like_N"/>
</dbReference>